<dbReference type="EMBL" id="WJNG01000010">
    <property type="protein sequence ID" value="MRH43549.1"/>
    <property type="molecule type" value="Genomic_DNA"/>
</dbReference>
<keyword evidence="3" id="KW-1185">Reference proteome</keyword>
<accession>A0A6A8DIC9</accession>
<protein>
    <recommendedName>
        <fullName evidence="4">Dipeptidylpeptidase IV N-terminal domain-containing protein</fullName>
    </recommendedName>
</protein>
<proteinExistence type="predicted"/>
<dbReference type="Proteomes" id="UP000799092">
    <property type="component" value="Unassembled WGS sequence"/>
</dbReference>
<reference evidence="2" key="1">
    <citation type="submission" date="2019-11" db="EMBL/GenBank/DDBJ databases">
        <authorList>
            <person name="Li J."/>
        </authorList>
    </citation>
    <scope>NUCLEOTIDE SEQUENCE</scope>
    <source>
        <strain evidence="2">B6B</strain>
    </source>
</reference>
<keyword evidence="1" id="KW-0812">Transmembrane</keyword>
<keyword evidence="1" id="KW-1133">Transmembrane helix</keyword>
<dbReference type="RefSeq" id="WP_153737179.1">
    <property type="nucleotide sequence ID" value="NZ_WJNG01000010.1"/>
</dbReference>
<comment type="caution">
    <text evidence="2">The sequence shown here is derived from an EMBL/GenBank/DDBJ whole genome shotgun (WGS) entry which is preliminary data.</text>
</comment>
<organism evidence="2 3">
    <name type="scientific">Aquibacillus halophilus</name>
    <dbReference type="NCBI Taxonomy" id="930132"/>
    <lineage>
        <taxon>Bacteria</taxon>
        <taxon>Bacillati</taxon>
        <taxon>Bacillota</taxon>
        <taxon>Bacilli</taxon>
        <taxon>Bacillales</taxon>
        <taxon>Bacillaceae</taxon>
        <taxon>Aquibacillus</taxon>
    </lineage>
</organism>
<keyword evidence="1" id="KW-0472">Membrane</keyword>
<evidence type="ECO:0000313" key="2">
    <source>
        <dbReference type="EMBL" id="MRH43549.1"/>
    </source>
</evidence>
<evidence type="ECO:0000313" key="3">
    <source>
        <dbReference type="Proteomes" id="UP000799092"/>
    </source>
</evidence>
<dbReference type="SUPFAM" id="SSF82171">
    <property type="entry name" value="DPP6 N-terminal domain-like"/>
    <property type="match status" value="1"/>
</dbReference>
<name>A0A6A8DIC9_9BACI</name>
<dbReference type="AlphaFoldDB" id="A0A6A8DIC9"/>
<evidence type="ECO:0000256" key="1">
    <source>
        <dbReference type="SAM" id="Phobius"/>
    </source>
</evidence>
<dbReference type="Gene3D" id="2.120.10.30">
    <property type="entry name" value="TolB, C-terminal domain"/>
    <property type="match status" value="1"/>
</dbReference>
<gene>
    <name evidence="2" type="ORF">GH741_12750</name>
</gene>
<sequence>MSKRKVYYSIIGIGCLFLFVLAIYNEKNSKDEIVAKQDSDALQLIEENSTRNAIQILLQENKRALSDWWAWSPNKQMVAFTYLEKGSNPVMYLWKVGDTKPTRFNEVTGLEEHPGEYYFWSPNSKYFITETVDSGIKKKGYVYSVEKQKMIDTIPYVISLIWSPDSRRVGIGIENTEFEPMIATELYGTVDLGIYNIETGKVSIVEGGTGEYYLIPSDWDEDGYIHAEKRYINSSRVNTNLKLKVD</sequence>
<dbReference type="InterPro" id="IPR011042">
    <property type="entry name" value="6-blade_b-propeller_TolB-like"/>
</dbReference>
<evidence type="ECO:0008006" key="4">
    <source>
        <dbReference type="Google" id="ProtNLM"/>
    </source>
</evidence>
<dbReference type="OrthoDB" id="2963896at2"/>
<feature type="transmembrane region" description="Helical" evidence="1">
    <location>
        <begin position="6"/>
        <end position="24"/>
    </location>
</feature>